<proteinExistence type="predicted"/>
<dbReference type="STRING" id="1314781.A0A165JJI3"/>
<evidence type="ECO:0000313" key="3">
    <source>
        <dbReference type="Proteomes" id="UP000077266"/>
    </source>
</evidence>
<dbReference type="Proteomes" id="UP000077266">
    <property type="component" value="Unassembled WGS sequence"/>
</dbReference>
<accession>A0A165JJI3</accession>
<feature type="compositionally biased region" description="Low complexity" evidence="1">
    <location>
        <begin position="343"/>
        <end position="356"/>
    </location>
</feature>
<dbReference type="EMBL" id="KV425965">
    <property type="protein sequence ID" value="KZV94932.1"/>
    <property type="molecule type" value="Genomic_DNA"/>
</dbReference>
<sequence length="432" mass="47692">MLVIDDPSVLDQPVRRGGFAIIALDPVASVAPLRDEQATREAEDIQPGKYLVYICGNVNYHFLPAAGAPRLSLSFHLVGRGLPNAHSWGATPIAPAPAHPVTGRQPLEVTAPLPWPDCHIHSFVSDAAIVSRLYQHRTPGPSITDHHLFWEYSNDDNEAYESDEDEDRFIPEYEAALESFREQLREAEAEAAAEGFFPQEDESVPTSMEDIFGKRNARELQLHVEMWVDLESISEPGDPRDFEAEVKRLKEIEWEWAKRVVAESMVDRPETSAWLQSISGADAPSFDDGGDVTDPAPHVDMSITPEDAIEHRAERGALYVGTAALLLNPGSVPEDAVEAHAETTASTPTSASPSPSDLNPITSLPVPAEEVGTPSRAGTPVSDKRDAIPRYSYTQSIAKFFGGFLSAFSRLRPFALRFRSLLFTWTWRPFAR</sequence>
<name>A0A165JJI3_EXIGL</name>
<evidence type="ECO:0000256" key="1">
    <source>
        <dbReference type="SAM" id="MobiDB-lite"/>
    </source>
</evidence>
<feature type="region of interest" description="Disordered" evidence="1">
    <location>
        <begin position="334"/>
        <end position="383"/>
    </location>
</feature>
<keyword evidence="3" id="KW-1185">Reference proteome</keyword>
<dbReference type="AlphaFoldDB" id="A0A165JJI3"/>
<protein>
    <submittedName>
        <fullName evidence="2">Uncharacterized protein</fullName>
    </submittedName>
</protein>
<dbReference type="OrthoDB" id="3053346at2759"/>
<evidence type="ECO:0000313" key="2">
    <source>
        <dbReference type="EMBL" id="KZV94932.1"/>
    </source>
</evidence>
<gene>
    <name evidence="2" type="ORF">EXIGLDRAFT_766666</name>
</gene>
<dbReference type="InParanoid" id="A0A165JJI3"/>
<organism evidence="2 3">
    <name type="scientific">Exidia glandulosa HHB12029</name>
    <dbReference type="NCBI Taxonomy" id="1314781"/>
    <lineage>
        <taxon>Eukaryota</taxon>
        <taxon>Fungi</taxon>
        <taxon>Dikarya</taxon>
        <taxon>Basidiomycota</taxon>
        <taxon>Agaricomycotina</taxon>
        <taxon>Agaricomycetes</taxon>
        <taxon>Auriculariales</taxon>
        <taxon>Exidiaceae</taxon>
        <taxon>Exidia</taxon>
    </lineage>
</organism>
<reference evidence="2 3" key="1">
    <citation type="journal article" date="2016" name="Mol. Biol. Evol.">
        <title>Comparative Genomics of Early-Diverging Mushroom-Forming Fungi Provides Insights into the Origins of Lignocellulose Decay Capabilities.</title>
        <authorList>
            <person name="Nagy L.G."/>
            <person name="Riley R."/>
            <person name="Tritt A."/>
            <person name="Adam C."/>
            <person name="Daum C."/>
            <person name="Floudas D."/>
            <person name="Sun H."/>
            <person name="Yadav J.S."/>
            <person name="Pangilinan J."/>
            <person name="Larsson K.H."/>
            <person name="Matsuura K."/>
            <person name="Barry K."/>
            <person name="Labutti K."/>
            <person name="Kuo R."/>
            <person name="Ohm R.A."/>
            <person name="Bhattacharya S.S."/>
            <person name="Shirouzu T."/>
            <person name="Yoshinaga Y."/>
            <person name="Martin F.M."/>
            <person name="Grigoriev I.V."/>
            <person name="Hibbett D.S."/>
        </authorList>
    </citation>
    <scope>NUCLEOTIDE SEQUENCE [LARGE SCALE GENOMIC DNA]</scope>
    <source>
        <strain evidence="2 3">HHB12029</strain>
    </source>
</reference>